<keyword evidence="6" id="KW-0378">Hydrolase</keyword>
<comment type="similarity">
    <text evidence="3">Belongs to the HARBI1 family.</text>
</comment>
<evidence type="ECO:0000259" key="8">
    <source>
        <dbReference type="Pfam" id="PF13359"/>
    </source>
</evidence>
<evidence type="ECO:0000256" key="6">
    <source>
        <dbReference type="ARBA" id="ARBA00022801"/>
    </source>
</evidence>
<dbReference type="Pfam" id="PF13359">
    <property type="entry name" value="DDE_Tnp_4"/>
    <property type="match status" value="1"/>
</dbReference>
<dbReference type="GeneID" id="129327587"/>
<evidence type="ECO:0000256" key="7">
    <source>
        <dbReference type="ARBA" id="ARBA00023242"/>
    </source>
</evidence>
<protein>
    <submittedName>
        <fullName evidence="10">Uncharacterized protein LOC129327587</fullName>
    </submittedName>
</protein>
<dbReference type="PANTHER" id="PTHR22930:SF206">
    <property type="entry name" value="NUCLEASE HARBI1"/>
    <property type="match status" value="1"/>
</dbReference>
<evidence type="ECO:0000256" key="2">
    <source>
        <dbReference type="ARBA" id="ARBA00004123"/>
    </source>
</evidence>
<evidence type="ECO:0000313" key="10">
    <source>
        <dbReference type="RefSeq" id="XP_054832316.1"/>
    </source>
</evidence>
<gene>
    <name evidence="10" type="primary">LOC129327587</name>
</gene>
<dbReference type="Proteomes" id="UP001190640">
    <property type="component" value="Chromosome 4"/>
</dbReference>
<evidence type="ECO:0000256" key="5">
    <source>
        <dbReference type="ARBA" id="ARBA00022723"/>
    </source>
</evidence>
<feature type="domain" description="DDE Tnp4" evidence="8">
    <location>
        <begin position="223"/>
        <end position="386"/>
    </location>
</feature>
<dbReference type="GO" id="GO:0016787">
    <property type="term" value="F:hydrolase activity"/>
    <property type="evidence" value="ECO:0007669"/>
    <property type="project" value="UniProtKB-KW"/>
</dbReference>
<dbReference type="InterPro" id="IPR045249">
    <property type="entry name" value="HARBI1-like"/>
</dbReference>
<keyword evidence="9" id="KW-1185">Reference proteome</keyword>
<dbReference type="GO" id="GO:0005634">
    <property type="term" value="C:nucleus"/>
    <property type="evidence" value="ECO:0007669"/>
    <property type="project" value="UniProtKB-SubCell"/>
</dbReference>
<evidence type="ECO:0000256" key="1">
    <source>
        <dbReference type="ARBA" id="ARBA00001968"/>
    </source>
</evidence>
<dbReference type="GO" id="GO:0046872">
    <property type="term" value="F:metal ion binding"/>
    <property type="evidence" value="ECO:0007669"/>
    <property type="project" value="UniProtKB-KW"/>
</dbReference>
<reference evidence="10" key="1">
    <citation type="submission" date="2025-08" db="UniProtKB">
        <authorList>
            <consortium name="RefSeq"/>
        </authorList>
    </citation>
    <scope>IDENTIFICATION</scope>
    <source>
        <tissue evidence="10">Blood</tissue>
    </source>
</reference>
<dbReference type="AlphaFoldDB" id="A0AA97J7G9"/>
<keyword evidence="5" id="KW-0479">Metal-binding</keyword>
<evidence type="ECO:0000313" key="9">
    <source>
        <dbReference type="Proteomes" id="UP001190640"/>
    </source>
</evidence>
<keyword evidence="7" id="KW-0539">Nucleus</keyword>
<organism evidence="9 10">
    <name type="scientific">Eublepharis macularius</name>
    <name type="common">Leopard gecko</name>
    <name type="synonym">Cyrtodactylus macularius</name>
    <dbReference type="NCBI Taxonomy" id="481883"/>
    <lineage>
        <taxon>Eukaryota</taxon>
        <taxon>Metazoa</taxon>
        <taxon>Chordata</taxon>
        <taxon>Craniata</taxon>
        <taxon>Vertebrata</taxon>
        <taxon>Euteleostomi</taxon>
        <taxon>Lepidosauria</taxon>
        <taxon>Squamata</taxon>
        <taxon>Bifurcata</taxon>
        <taxon>Gekkota</taxon>
        <taxon>Eublepharidae</taxon>
        <taxon>Eublepharinae</taxon>
        <taxon>Eublepharis</taxon>
    </lineage>
</organism>
<dbReference type="GO" id="GO:0004518">
    <property type="term" value="F:nuclease activity"/>
    <property type="evidence" value="ECO:0007669"/>
    <property type="project" value="UniProtKB-KW"/>
</dbReference>
<dbReference type="PANTHER" id="PTHR22930">
    <property type="match status" value="1"/>
</dbReference>
<sequence>MIPIAEDSSMAPNRELLLQMAQMVVFMVQCTLTLCHAHLRSLQRRRRVASRLFSSAKPPLSTITSGKGRRRRICARWQSLASMHVLRRFWARERSTDWWERIVLTTWDDGQWLEGFRMDRATFRDLVGVLHHRLQCQDTNMREAVSPEQRVAVTIWFLATGSCYRVVGDQFGLGASTVATSVLAVCAAMEAELLSKTVCLGSEFGKIMDGFAAMGFPHCIGAIDGTHIPISAPGGSPEQYGNRKNFSSMLLQGTVDHTGRFLDVEIGWSGKNHDAFVFKNSCICAAMDNGSFVPGNPTLNINGVSVPPLILSDGAYPMRPWLMKPYGKLAVSSREQNFDRCLSRCRNQVEKSFGRLKGRWQCLLQRLKAREENLVSIITACVILHNICEERGQHCLGELRDPLPILLPDEGVEVQGNSKTLLEGGKKVRDALAAFMELQTRPR</sequence>
<proteinExistence type="inferred from homology"/>
<comment type="subcellular location">
    <subcellularLocation>
        <location evidence="2">Nucleus</location>
    </subcellularLocation>
</comment>
<dbReference type="RefSeq" id="XP_054832316.1">
    <property type="nucleotide sequence ID" value="XM_054976341.1"/>
</dbReference>
<dbReference type="KEGG" id="emc:129327587"/>
<evidence type="ECO:0000256" key="4">
    <source>
        <dbReference type="ARBA" id="ARBA00022722"/>
    </source>
</evidence>
<name>A0AA97J7G9_EUBMA</name>
<keyword evidence="4" id="KW-0540">Nuclease</keyword>
<dbReference type="InterPro" id="IPR027806">
    <property type="entry name" value="HARBI1_dom"/>
</dbReference>
<comment type="cofactor">
    <cofactor evidence="1">
        <name>a divalent metal cation</name>
        <dbReference type="ChEBI" id="CHEBI:60240"/>
    </cofactor>
</comment>
<accession>A0AA97J7G9</accession>
<evidence type="ECO:0000256" key="3">
    <source>
        <dbReference type="ARBA" id="ARBA00006958"/>
    </source>
</evidence>